<dbReference type="GO" id="GO:0015288">
    <property type="term" value="F:porin activity"/>
    <property type="evidence" value="ECO:0007669"/>
    <property type="project" value="UniProtKB-KW"/>
</dbReference>
<dbReference type="Pfam" id="PF13609">
    <property type="entry name" value="Porin_4"/>
    <property type="match status" value="1"/>
</dbReference>
<keyword evidence="4" id="KW-1134">Transmembrane beta strand</keyword>
<evidence type="ECO:0000256" key="8">
    <source>
        <dbReference type="ARBA" id="ARBA00023114"/>
    </source>
</evidence>
<evidence type="ECO:0000256" key="6">
    <source>
        <dbReference type="ARBA" id="ARBA00022729"/>
    </source>
</evidence>
<dbReference type="OrthoDB" id="8576858at2"/>
<feature type="chain" id="PRO_5023130614" evidence="11">
    <location>
        <begin position="21"/>
        <end position="349"/>
    </location>
</feature>
<dbReference type="PANTHER" id="PTHR34501">
    <property type="entry name" value="PROTEIN YDDL-RELATED"/>
    <property type="match status" value="1"/>
</dbReference>
<keyword evidence="6 11" id="KW-0732">Signal</keyword>
<evidence type="ECO:0000313" key="14">
    <source>
        <dbReference type="Proteomes" id="UP000321548"/>
    </source>
</evidence>
<dbReference type="Proteomes" id="UP000321548">
    <property type="component" value="Unassembled WGS sequence"/>
</dbReference>
<organism evidence="13 14">
    <name type="scientific">Zeimonas arvi</name>
    <dbReference type="NCBI Taxonomy" id="2498847"/>
    <lineage>
        <taxon>Bacteria</taxon>
        <taxon>Pseudomonadati</taxon>
        <taxon>Pseudomonadota</taxon>
        <taxon>Betaproteobacteria</taxon>
        <taxon>Burkholderiales</taxon>
        <taxon>Burkholderiaceae</taxon>
        <taxon>Zeimonas</taxon>
    </lineage>
</organism>
<evidence type="ECO:0000256" key="3">
    <source>
        <dbReference type="ARBA" id="ARBA00022448"/>
    </source>
</evidence>
<evidence type="ECO:0000256" key="11">
    <source>
        <dbReference type="SAM" id="SignalP"/>
    </source>
</evidence>
<dbReference type="GO" id="GO:0006811">
    <property type="term" value="P:monoatomic ion transport"/>
    <property type="evidence" value="ECO:0007669"/>
    <property type="project" value="UniProtKB-KW"/>
</dbReference>
<dbReference type="InterPro" id="IPR050298">
    <property type="entry name" value="Gram-neg_bact_OMP"/>
</dbReference>
<evidence type="ECO:0000256" key="7">
    <source>
        <dbReference type="ARBA" id="ARBA00023065"/>
    </source>
</evidence>
<dbReference type="PRINTS" id="PR00184">
    <property type="entry name" value="NEISSPPORIN"/>
</dbReference>
<dbReference type="EMBL" id="VDUY01000003">
    <property type="protein sequence ID" value="TXL66408.1"/>
    <property type="molecule type" value="Genomic_DNA"/>
</dbReference>
<keyword evidence="8" id="KW-0626">Porin</keyword>
<dbReference type="CDD" id="cd00342">
    <property type="entry name" value="gram_neg_porins"/>
    <property type="match status" value="1"/>
</dbReference>
<evidence type="ECO:0000256" key="5">
    <source>
        <dbReference type="ARBA" id="ARBA00022692"/>
    </source>
</evidence>
<evidence type="ECO:0000313" key="13">
    <source>
        <dbReference type="EMBL" id="TXL66408.1"/>
    </source>
</evidence>
<keyword evidence="10" id="KW-0998">Cell outer membrane</keyword>
<dbReference type="Gene3D" id="2.40.160.10">
    <property type="entry name" value="Porin"/>
    <property type="match status" value="1"/>
</dbReference>
<name>A0A5C8NYP4_9BURK</name>
<comment type="subunit">
    <text evidence="2">Homotrimer.</text>
</comment>
<protein>
    <submittedName>
        <fullName evidence="13">Porin</fullName>
    </submittedName>
</protein>
<dbReference type="InterPro" id="IPR002299">
    <property type="entry name" value="Porin_Neis"/>
</dbReference>
<evidence type="ECO:0000259" key="12">
    <source>
        <dbReference type="Pfam" id="PF13609"/>
    </source>
</evidence>
<reference evidence="13 14" key="1">
    <citation type="submission" date="2019-06" db="EMBL/GenBank/DDBJ databases">
        <title>Quisquiliibacterium sp. nov., isolated from a maize field.</title>
        <authorList>
            <person name="Lin S.-Y."/>
            <person name="Tsai C.-F."/>
            <person name="Young C.-C."/>
        </authorList>
    </citation>
    <scope>NUCLEOTIDE SEQUENCE [LARGE SCALE GENOMIC DNA]</scope>
    <source>
        <strain evidence="13 14">CC-CFT501</strain>
    </source>
</reference>
<sequence>MKKSLLALAVLGAFAGTVSAQTNVTLYGIADVGIGMADIDQPGSDNTVNVFSGVQSSSRFGVRGSEDLGGGLKATFNIETGVNWDTGAASSNSQFWGRRAVVGLAGGFGEVRLGRDYTPGYSAIGTTDVMGLGLFGNWLDFGSNGGITSRASNGLHYTSPNWGGFTLRAMYASGEADGVAAPKGDGDMVGLSGVYSGGPLTVQAYYQTSEFDNGAGGTANADEYGIGAQYRFGAFRVALNYGMADAEVPAGGSIEHEALGLGLGMKLGEGEVLFNYIQQEVDLAGSPEAKSFGIAYVHPLSRRTNLYATYGQMKNENGADFALRAAGFGVGGAANTDSQAFAVGIRHRF</sequence>
<proteinExistence type="predicted"/>
<gene>
    <name evidence="13" type="ORF">FHP08_10150</name>
</gene>
<dbReference type="InterPro" id="IPR033900">
    <property type="entry name" value="Gram_neg_porin_domain"/>
</dbReference>
<dbReference type="InterPro" id="IPR023614">
    <property type="entry name" value="Porin_dom_sf"/>
</dbReference>
<evidence type="ECO:0000256" key="10">
    <source>
        <dbReference type="ARBA" id="ARBA00023237"/>
    </source>
</evidence>
<evidence type="ECO:0000256" key="9">
    <source>
        <dbReference type="ARBA" id="ARBA00023136"/>
    </source>
</evidence>
<evidence type="ECO:0000256" key="4">
    <source>
        <dbReference type="ARBA" id="ARBA00022452"/>
    </source>
</evidence>
<keyword evidence="5" id="KW-0812">Transmembrane</keyword>
<keyword evidence="7" id="KW-0406">Ion transport</keyword>
<keyword evidence="14" id="KW-1185">Reference proteome</keyword>
<feature type="domain" description="Porin" evidence="12">
    <location>
        <begin position="7"/>
        <end position="317"/>
    </location>
</feature>
<dbReference type="GO" id="GO:0046930">
    <property type="term" value="C:pore complex"/>
    <property type="evidence" value="ECO:0007669"/>
    <property type="project" value="UniProtKB-KW"/>
</dbReference>
<comment type="subcellular location">
    <subcellularLocation>
        <location evidence="1">Cell outer membrane</location>
        <topology evidence="1">Multi-pass membrane protein</topology>
    </subcellularLocation>
</comment>
<dbReference type="GO" id="GO:0009279">
    <property type="term" value="C:cell outer membrane"/>
    <property type="evidence" value="ECO:0007669"/>
    <property type="project" value="UniProtKB-SubCell"/>
</dbReference>
<keyword evidence="3" id="KW-0813">Transport</keyword>
<dbReference type="PANTHER" id="PTHR34501:SF9">
    <property type="entry name" value="MAJOR OUTER MEMBRANE PROTEIN P.IA"/>
    <property type="match status" value="1"/>
</dbReference>
<dbReference type="RefSeq" id="WP_147704320.1">
    <property type="nucleotide sequence ID" value="NZ_VDUY01000003.1"/>
</dbReference>
<evidence type="ECO:0000256" key="1">
    <source>
        <dbReference type="ARBA" id="ARBA00004571"/>
    </source>
</evidence>
<comment type="caution">
    <text evidence="13">The sequence shown here is derived from an EMBL/GenBank/DDBJ whole genome shotgun (WGS) entry which is preliminary data.</text>
</comment>
<accession>A0A5C8NYP4</accession>
<dbReference type="AlphaFoldDB" id="A0A5C8NYP4"/>
<dbReference type="SUPFAM" id="SSF56935">
    <property type="entry name" value="Porins"/>
    <property type="match status" value="1"/>
</dbReference>
<keyword evidence="9" id="KW-0472">Membrane</keyword>
<feature type="signal peptide" evidence="11">
    <location>
        <begin position="1"/>
        <end position="20"/>
    </location>
</feature>
<evidence type="ECO:0000256" key="2">
    <source>
        <dbReference type="ARBA" id="ARBA00011233"/>
    </source>
</evidence>